<sequence>MSRINSNFCVFLIVLNHATIFIPMGLNLVALNPSTPAIEVFVNETFQLRYNTTSTVDENTLIVTLAQSMLVVGAAMGSISTHLWAKYFRRRTGVIIVHLLSLSSAILMSIIAYLFHSYEALIIGRWVNGLARGLGFSLGPLYVAEITSRKTLGFYQSPLGWIVQLSAVLGNIIAHPNVLGGVFTWPYAMAIPGLFSVLYLCFVPWIPDTIPHHLNVEKSTGVEIDGENPMTRRSFLLLEKLRSEKGPGLIKEYEDIQSEIAADNRVEGASLRTILTIGTYRRQVIAAIVVQFSLQASGIQAVMQYTNNIFESAGVHPGNSTYYTIGTLILMGLAVFASTGLLTRFGTKRMLVIGLTIVVCALTLLTISTTNSSDSSNILGVISVALFAIGVGTGPMLTMVTYPSELTTVVSRPNAMWLASVVFWVTGGLVSFIFPYSLELLGGYAYIPFTVLVMLSGGYVIFFLPETRNRSAQDIKSFFAKSKLSMSNKASSKQSTELLPADLISKTDEL</sequence>
<dbReference type="Pfam" id="PF00083">
    <property type="entry name" value="Sugar_tr"/>
    <property type="match status" value="1"/>
</dbReference>
<evidence type="ECO:0000256" key="5">
    <source>
        <dbReference type="ARBA" id="ARBA00023136"/>
    </source>
</evidence>
<dbReference type="InterPro" id="IPR036259">
    <property type="entry name" value="MFS_trans_sf"/>
</dbReference>
<keyword evidence="3 6" id="KW-0812">Transmembrane</keyword>
<dbReference type="InterPro" id="IPR045263">
    <property type="entry name" value="GLUT"/>
</dbReference>
<protein>
    <submittedName>
        <fullName evidence="8">Solute carrier family 2, facilitated glucose transporter member 1-like</fullName>
    </submittedName>
</protein>
<dbReference type="EMBL" id="LR790343">
    <property type="protein sequence ID" value="CAB3266205.1"/>
    <property type="molecule type" value="mRNA"/>
</dbReference>
<evidence type="ECO:0000256" key="1">
    <source>
        <dbReference type="ARBA" id="ARBA00004141"/>
    </source>
</evidence>
<dbReference type="InterPro" id="IPR005828">
    <property type="entry name" value="MFS_sugar_transport-like"/>
</dbReference>
<feature type="transmembrane region" description="Helical" evidence="6">
    <location>
        <begin position="322"/>
        <end position="343"/>
    </location>
</feature>
<reference evidence="8" key="1">
    <citation type="submission" date="2020-04" db="EMBL/GenBank/DDBJ databases">
        <authorList>
            <person name="Neveu A P."/>
        </authorList>
    </citation>
    <scope>NUCLEOTIDE SEQUENCE</scope>
    <source>
        <tissue evidence="8">Whole embryo</tissue>
    </source>
</reference>
<gene>
    <name evidence="8" type="primary">Slc2a1-003</name>
</gene>
<evidence type="ECO:0000259" key="7">
    <source>
        <dbReference type="PROSITE" id="PS50850"/>
    </source>
</evidence>
<feature type="transmembrane region" description="Helical" evidence="6">
    <location>
        <begin position="444"/>
        <end position="464"/>
    </location>
</feature>
<dbReference type="PROSITE" id="PS50850">
    <property type="entry name" value="MFS"/>
    <property type="match status" value="1"/>
</dbReference>
<feature type="transmembrane region" description="Helical" evidence="6">
    <location>
        <begin position="7"/>
        <end position="26"/>
    </location>
</feature>
<feature type="transmembrane region" description="Helical" evidence="6">
    <location>
        <begin position="350"/>
        <end position="367"/>
    </location>
</feature>
<keyword evidence="2" id="KW-0813">Transport</keyword>
<dbReference type="GO" id="GO:0046323">
    <property type="term" value="P:D-glucose import"/>
    <property type="evidence" value="ECO:0007669"/>
    <property type="project" value="TreeGrafter"/>
</dbReference>
<keyword evidence="5 6" id="KW-0472">Membrane</keyword>
<feature type="transmembrane region" description="Helical" evidence="6">
    <location>
        <begin position="415"/>
        <end position="438"/>
    </location>
</feature>
<dbReference type="PANTHER" id="PTHR23503">
    <property type="entry name" value="SOLUTE CARRIER FAMILY 2"/>
    <property type="match status" value="1"/>
</dbReference>
<organism evidence="8">
    <name type="scientific">Phallusia mammillata</name>
    <dbReference type="NCBI Taxonomy" id="59560"/>
    <lineage>
        <taxon>Eukaryota</taxon>
        <taxon>Metazoa</taxon>
        <taxon>Chordata</taxon>
        <taxon>Tunicata</taxon>
        <taxon>Ascidiacea</taxon>
        <taxon>Phlebobranchia</taxon>
        <taxon>Ascidiidae</taxon>
        <taxon>Phallusia</taxon>
    </lineage>
</organism>
<feature type="transmembrane region" description="Helical" evidence="6">
    <location>
        <begin position="96"/>
        <end position="116"/>
    </location>
</feature>
<evidence type="ECO:0000313" key="8">
    <source>
        <dbReference type="EMBL" id="CAB3266205.1"/>
    </source>
</evidence>
<accession>A0A6F9DTK5</accession>
<dbReference type="PANTHER" id="PTHR23503:SF8">
    <property type="entry name" value="FACILITATED GLUCOSE TRANSPORTER PROTEIN 1"/>
    <property type="match status" value="1"/>
</dbReference>
<dbReference type="GO" id="GO:0070837">
    <property type="term" value="P:dehydroascorbic acid transport"/>
    <property type="evidence" value="ECO:0007669"/>
    <property type="project" value="TreeGrafter"/>
</dbReference>
<evidence type="ECO:0000256" key="6">
    <source>
        <dbReference type="SAM" id="Phobius"/>
    </source>
</evidence>
<dbReference type="InterPro" id="IPR020846">
    <property type="entry name" value="MFS_dom"/>
</dbReference>
<proteinExistence type="evidence at transcript level"/>
<feature type="transmembrane region" description="Helical" evidence="6">
    <location>
        <begin position="284"/>
        <end position="302"/>
    </location>
</feature>
<dbReference type="Gene3D" id="1.20.1250.20">
    <property type="entry name" value="MFS general substrate transporter like domains"/>
    <property type="match status" value="1"/>
</dbReference>
<keyword evidence="4 6" id="KW-1133">Transmembrane helix</keyword>
<feature type="transmembrane region" description="Helical" evidence="6">
    <location>
        <begin position="155"/>
        <end position="173"/>
    </location>
</feature>
<feature type="transmembrane region" description="Helical" evidence="6">
    <location>
        <begin position="122"/>
        <end position="143"/>
    </location>
</feature>
<feature type="domain" description="Major facilitator superfamily (MFS) profile" evidence="7">
    <location>
        <begin position="11"/>
        <end position="468"/>
    </location>
</feature>
<keyword evidence="8" id="KW-0762">Sugar transport</keyword>
<evidence type="ECO:0000256" key="2">
    <source>
        <dbReference type="ARBA" id="ARBA00022448"/>
    </source>
</evidence>
<dbReference type="AlphaFoldDB" id="A0A6F9DTK5"/>
<feature type="transmembrane region" description="Helical" evidence="6">
    <location>
        <begin position="61"/>
        <end position="84"/>
    </location>
</feature>
<dbReference type="SUPFAM" id="SSF103473">
    <property type="entry name" value="MFS general substrate transporter"/>
    <property type="match status" value="1"/>
</dbReference>
<dbReference type="GO" id="GO:0055056">
    <property type="term" value="F:D-glucose transmembrane transporter activity"/>
    <property type="evidence" value="ECO:0007669"/>
    <property type="project" value="TreeGrafter"/>
</dbReference>
<feature type="transmembrane region" description="Helical" evidence="6">
    <location>
        <begin position="185"/>
        <end position="206"/>
    </location>
</feature>
<feature type="transmembrane region" description="Helical" evidence="6">
    <location>
        <begin position="379"/>
        <end position="403"/>
    </location>
</feature>
<evidence type="ECO:0000256" key="4">
    <source>
        <dbReference type="ARBA" id="ARBA00022989"/>
    </source>
</evidence>
<comment type="subcellular location">
    <subcellularLocation>
        <location evidence="1">Membrane</location>
        <topology evidence="1">Multi-pass membrane protein</topology>
    </subcellularLocation>
</comment>
<evidence type="ECO:0000256" key="3">
    <source>
        <dbReference type="ARBA" id="ARBA00022692"/>
    </source>
</evidence>
<name>A0A6F9DTK5_9ASCI</name>
<dbReference type="GO" id="GO:0005886">
    <property type="term" value="C:plasma membrane"/>
    <property type="evidence" value="ECO:0007669"/>
    <property type="project" value="TreeGrafter"/>
</dbReference>